<reference evidence="3 4" key="1">
    <citation type="journal article" date="2018" name="Sci. Rep.">
        <title>Characterisation of pathogen-specific regions and novel effector candidates in Fusarium oxysporum f. sp. cepae.</title>
        <authorList>
            <person name="Armitage A.D."/>
            <person name="Taylor A."/>
            <person name="Sobczyk M.K."/>
            <person name="Baxter L."/>
            <person name="Greenfield B.P."/>
            <person name="Bates H.J."/>
            <person name="Wilson F."/>
            <person name="Jackson A.C."/>
            <person name="Ott S."/>
            <person name="Harrison R.J."/>
            <person name="Clarkson J.P."/>
        </authorList>
    </citation>
    <scope>NUCLEOTIDE SEQUENCE [LARGE SCALE GENOMIC DNA]</scope>
    <source>
        <strain evidence="3 4">FoC_Fus2</strain>
    </source>
</reference>
<organism evidence="3 4">
    <name type="scientific">Fusarium oxysporum f. sp. cepae</name>
    <dbReference type="NCBI Taxonomy" id="396571"/>
    <lineage>
        <taxon>Eukaryota</taxon>
        <taxon>Fungi</taxon>
        <taxon>Dikarya</taxon>
        <taxon>Ascomycota</taxon>
        <taxon>Pezizomycotina</taxon>
        <taxon>Sordariomycetes</taxon>
        <taxon>Hypocreomycetidae</taxon>
        <taxon>Hypocreales</taxon>
        <taxon>Nectriaceae</taxon>
        <taxon>Fusarium</taxon>
        <taxon>Fusarium oxysporum species complex</taxon>
    </lineage>
</organism>
<accession>A0A3L6MUQ4</accession>
<dbReference type="AlphaFoldDB" id="A0A3L6MUQ4"/>
<evidence type="ECO:0000313" key="4">
    <source>
        <dbReference type="Proteomes" id="UP000270866"/>
    </source>
</evidence>
<feature type="compositionally biased region" description="Polar residues" evidence="2">
    <location>
        <begin position="7"/>
        <end position="20"/>
    </location>
</feature>
<evidence type="ECO:0000256" key="2">
    <source>
        <dbReference type="SAM" id="MobiDB-lite"/>
    </source>
</evidence>
<protein>
    <submittedName>
        <fullName evidence="3">Uncharacterized protein</fullName>
    </submittedName>
</protein>
<dbReference type="Proteomes" id="UP000270866">
    <property type="component" value="Unassembled WGS sequence"/>
</dbReference>
<sequence length="144" mass="17219">MSKLPDASQTKDSSWETQSQRLSLLETQVETLEADKRREESRSQELEIRYSTETFRRKKLQQQLNLNQYDVDQVNENAQILELHFNSTYFRFSGDNKLHPKSELEEAYKEAQRLQGKLRGMALARRMRIQEEEDRESYAYSDDY</sequence>
<keyword evidence="1" id="KW-0175">Coiled coil</keyword>
<gene>
    <name evidence="3" type="ORF">BFJ65_g17342</name>
</gene>
<feature type="coiled-coil region" evidence="1">
    <location>
        <begin position="22"/>
        <end position="49"/>
    </location>
</feature>
<feature type="region of interest" description="Disordered" evidence="2">
    <location>
        <begin position="1"/>
        <end position="20"/>
    </location>
</feature>
<name>A0A3L6MUQ4_FUSOX</name>
<proteinExistence type="predicted"/>
<evidence type="ECO:0000313" key="3">
    <source>
        <dbReference type="EMBL" id="RKK07868.1"/>
    </source>
</evidence>
<dbReference type="EMBL" id="MRCU01000015">
    <property type="protein sequence ID" value="RKK07868.1"/>
    <property type="molecule type" value="Genomic_DNA"/>
</dbReference>
<comment type="caution">
    <text evidence="3">The sequence shown here is derived from an EMBL/GenBank/DDBJ whole genome shotgun (WGS) entry which is preliminary data.</text>
</comment>
<evidence type="ECO:0000256" key="1">
    <source>
        <dbReference type="SAM" id="Coils"/>
    </source>
</evidence>